<dbReference type="OrthoDB" id="8114763at2"/>
<name>A0A1E7JSY5_9ACTN</name>
<dbReference type="RefSeq" id="WP_070009873.1">
    <property type="nucleotide sequence ID" value="NZ_LJGS01000038.1"/>
</dbReference>
<evidence type="ECO:0000259" key="2">
    <source>
        <dbReference type="Pfam" id="PF14534"/>
    </source>
</evidence>
<keyword evidence="4" id="KW-1185">Reference proteome</keyword>
<dbReference type="SUPFAM" id="SSF54427">
    <property type="entry name" value="NTF2-like"/>
    <property type="match status" value="1"/>
</dbReference>
<dbReference type="Gene3D" id="3.10.450.50">
    <property type="match status" value="1"/>
</dbReference>
<evidence type="ECO:0000313" key="4">
    <source>
        <dbReference type="Proteomes" id="UP000176087"/>
    </source>
</evidence>
<dbReference type="InterPro" id="IPR027843">
    <property type="entry name" value="DUF4440"/>
</dbReference>
<evidence type="ECO:0000256" key="1">
    <source>
        <dbReference type="SAM" id="MobiDB-lite"/>
    </source>
</evidence>
<gene>
    <name evidence="3" type="ORF">AN215_05970</name>
</gene>
<dbReference type="AlphaFoldDB" id="A0A1E7JSY5"/>
<proteinExistence type="predicted"/>
<reference evidence="3 4" key="1">
    <citation type="journal article" date="2016" name="Front. Microbiol.">
        <title>Comparative Genomics Analysis of Streptomyces Species Reveals Their Adaptation to the Marine Environment and Their Diversity at the Genomic Level.</title>
        <authorList>
            <person name="Tian X."/>
            <person name="Zhang Z."/>
            <person name="Yang T."/>
            <person name="Chen M."/>
            <person name="Li J."/>
            <person name="Chen F."/>
            <person name="Yang J."/>
            <person name="Li W."/>
            <person name="Zhang B."/>
            <person name="Zhang Z."/>
            <person name="Wu J."/>
            <person name="Zhang C."/>
            <person name="Long L."/>
            <person name="Xiao J."/>
        </authorList>
    </citation>
    <scope>NUCLEOTIDE SEQUENCE [LARGE SCALE GENOMIC DNA]</scope>
    <source>
        <strain evidence="3 4">SCSIO 10390</strain>
    </source>
</reference>
<feature type="domain" description="DUF4440" evidence="2">
    <location>
        <begin position="24"/>
        <end position="128"/>
    </location>
</feature>
<dbReference type="EMBL" id="LJGT01000037">
    <property type="protein sequence ID" value="OEU91990.1"/>
    <property type="molecule type" value="Genomic_DNA"/>
</dbReference>
<dbReference type="STRING" id="933944.AN215_05970"/>
<feature type="region of interest" description="Disordered" evidence="1">
    <location>
        <begin position="1"/>
        <end position="21"/>
    </location>
</feature>
<dbReference type="PATRIC" id="fig|933944.5.peg.1448"/>
<dbReference type="InterPro" id="IPR032710">
    <property type="entry name" value="NTF2-like_dom_sf"/>
</dbReference>
<dbReference type="Pfam" id="PF14534">
    <property type="entry name" value="DUF4440"/>
    <property type="match status" value="1"/>
</dbReference>
<evidence type="ECO:0000313" key="3">
    <source>
        <dbReference type="EMBL" id="OEU91990.1"/>
    </source>
</evidence>
<organism evidence="3 4">
    <name type="scientific">Streptomyces abyssalis</name>
    <dbReference type="NCBI Taxonomy" id="933944"/>
    <lineage>
        <taxon>Bacteria</taxon>
        <taxon>Bacillati</taxon>
        <taxon>Actinomycetota</taxon>
        <taxon>Actinomycetes</taxon>
        <taxon>Kitasatosporales</taxon>
        <taxon>Streptomycetaceae</taxon>
        <taxon>Streptomyces</taxon>
    </lineage>
</organism>
<dbReference type="Proteomes" id="UP000176087">
    <property type="component" value="Unassembled WGS sequence"/>
</dbReference>
<protein>
    <recommendedName>
        <fullName evidence="2">DUF4440 domain-containing protein</fullName>
    </recommendedName>
</protein>
<accession>A0A1E7JSY5</accession>
<comment type="caution">
    <text evidence="3">The sequence shown here is derived from an EMBL/GenBank/DDBJ whole genome shotgun (WGS) entry which is preliminary data.</text>
</comment>
<sequence length="140" mass="15416">MADEAGAHPESQGRDHESDHARLTAAAADWAAAIVSDDSERIARFMADDWVMVSATGVSSREQFLSYVRSGDLTHSAMDLVGPPRIRVYGDTAVFTGRVTNTAHYRGSRFDADEWTTDVFMRRDGRWLCVLSHITAAAPD</sequence>